<evidence type="ECO:0000256" key="9">
    <source>
        <dbReference type="ARBA" id="ARBA00023065"/>
    </source>
</evidence>
<feature type="transmembrane region" description="Helical" evidence="13">
    <location>
        <begin position="6"/>
        <end position="24"/>
    </location>
</feature>
<keyword evidence="9" id="KW-0406">Ion transport</keyword>
<dbReference type="Pfam" id="PF00474">
    <property type="entry name" value="SSF"/>
    <property type="match status" value="1"/>
</dbReference>
<keyword evidence="4" id="KW-1003">Cell membrane</keyword>
<proteinExistence type="inferred from homology"/>
<dbReference type="GO" id="GO:0015293">
    <property type="term" value="F:symporter activity"/>
    <property type="evidence" value="ECO:0007669"/>
    <property type="project" value="UniProtKB-KW"/>
</dbReference>
<feature type="transmembrane region" description="Helical" evidence="13">
    <location>
        <begin position="190"/>
        <end position="209"/>
    </location>
</feature>
<evidence type="ECO:0000256" key="5">
    <source>
        <dbReference type="ARBA" id="ARBA00022692"/>
    </source>
</evidence>
<evidence type="ECO:0000256" key="11">
    <source>
        <dbReference type="ARBA" id="ARBA00023201"/>
    </source>
</evidence>
<feature type="transmembrane region" description="Helical" evidence="13">
    <location>
        <begin position="442"/>
        <end position="462"/>
    </location>
</feature>
<protein>
    <recommendedName>
        <fullName evidence="16">Sodium:solute symporter</fullName>
    </recommendedName>
</protein>
<dbReference type="InterPro" id="IPR050277">
    <property type="entry name" value="Sodium:Solute_Symporter"/>
</dbReference>
<evidence type="ECO:0000256" key="6">
    <source>
        <dbReference type="ARBA" id="ARBA00022847"/>
    </source>
</evidence>
<gene>
    <name evidence="14" type="ORF">AKJ40_02650</name>
</gene>
<dbReference type="PANTHER" id="PTHR48086">
    <property type="entry name" value="SODIUM/PROLINE SYMPORTER-RELATED"/>
    <property type="match status" value="1"/>
</dbReference>
<dbReference type="Proteomes" id="UP000070341">
    <property type="component" value="Unassembled WGS sequence"/>
</dbReference>
<dbReference type="GO" id="GO:0006814">
    <property type="term" value="P:sodium ion transport"/>
    <property type="evidence" value="ECO:0007669"/>
    <property type="project" value="UniProtKB-KW"/>
</dbReference>
<comment type="similarity">
    <text evidence="2 12">Belongs to the sodium:solute symporter (SSF) (TC 2.A.21) family.</text>
</comment>
<evidence type="ECO:0000256" key="1">
    <source>
        <dbReference type="ARBA" id="ARBA00004651"/>
    </source>
</evidence>
<dbReference type="CDD" id="cd10322">
    <property type="entry name" value="SLC5sbd"/>
    <property type="match status" value="1"/>
</dbReference>
<feature type="transmembrane region" description="Helical" evidence="13">
    <location>
        <begin position="229"/>
        <end position="248"/>
    </location>
</feature>
<keyword evidence="5 13" id="KW-0812">Transmembrane</keyword>
<feature type="transmembrane region" description="Helical" evidence="13">
    <location>
        <begin position="82"/>
        <end position="100"/>
    </location>
</feature>
<dbReference type="InterPro" id="IPR001734">
    <property type="entry name" value="Na/solute_symporter"/>
</dbReference>
<dbReference type="AlphaFoldDB" id="A0A133UZQ8"/>
<organism evidence="14 15">
    <name type="scientific">candidate division MSBL1 archaeon SCGC-AAA259M10</name>
    <dbReference type="NCBI Taxonomy" id="1698270"/>
    <lineage>
        <taxon>Archaea</taxon>
        <taxon>Methanobacteriati</taxon>
        <taxon>Methanobacteriota</taxon>
        <taxon>candidate division MSBL1</taxon>
    </lineage>
</organism>
<evidence type="ECO:0000313" key="15">
    <source>
        <dbReference type="Proteomes" id="UP000070341"/>
    </source>
</evidence>
<dbReference type="PANTHER" id="PTHR48086:SF3">
    <property type="entry name" value="SODIUM_PROLINE SYMPORTER"/>
    <property type="match status" value="1"/>
</dbReference>
<feature type="transmembrane region" description="Helical" evidence="13">
    <location>
        <begin position="45"/>
        <end position="70"/>
    </location>
</feature>
<evidence type="ECO:0000256" key="7">
    <source>
        <dbReference type="ARBA" id="ARBA00022989"/>
    </source>
</evidence>
<feature type="transmembrane region" description="Helical" evidence="13">
    <location>
        <begin position="121"/>
        <end position="139"/>
    </location>
</feature>
<keyword evidence="10 13" id="KW-0472">Membrane</keyword>
<evidence type="ECO:0000256" key="13">
    <source>
        <dbReference type="SAM" id="Phobius"/>
    </source>
</evidence>
<name>A0A133UZQ8_9EURY</name>
<evidence type="ECO:0000256" key="3">
    <source>
        <dbReference type="ARBA" id="ARBA00022448"/>
    </source>
</evidence>
<evidence type="ECO:0000313" key="14">
    <source>
        <dbReference type="EMBL" id="KXA99667.1"/>
    </source>
</evidence>
<keyword evidence="15" id="KW-1185">Reference proteome</keyword>
<evidence type="ECO:0000256" key="12">
    <source>
        <dbReference type="RuleBase" id="RU362091"/>
    </source>
</evidence>
<dbReference type="InterPro" id="IPR038377">
    <property type="entry name" value="Na/Glc_symporter_sf"/>
</dbReference>
<keyword evidence="11" id="KW-0739">Sodium transport</keyword>
<feature type="transmembrane region" description="Helical" evidence="13">
    <location>
        <begin position="159"/>
        <end position="178"/>
    </location>
</feature>
<feature type="transmembrane region" description="Helical" evidence="13">
    <location>
        <begin position="314"/>
        <end position="340"/>
    </location>
</feature>
<sequence length="485" mass="53191">MRPIYVYISVAIWAIFGILIAYFARKRMGEGIPEFFIGGRNIGGFVSGMTYAATTYSAFMMVGLVGLTYASGVVALGFELTYLIFTVFLLLVFAPRFWAAGRRYGYTTPPDLLADRYENKYVGVAASGLAMVMLVPYASVQLMGSGYLFSGITGGQVPFMVGVLIMAVFSGITAYWAGFRSVSWTDAFQAITMIVTSILLLFFVFYHFFGSPTGFFETIEAEAPQLLRINWDFQKFLGLTLPWAFFALSNPQVSQRMFVSENIASLKRMIIYFSIFGFIYTVITALFGFSINVIEPGLETADNAMPVLLNRVPIILALLAFVGIFAAATSTLGSIVLTLSSLGTENIVKPIKPGISEKKRVFIGRLMILGLLVVCIGFASLKIDLIAVLSSMASGGLMVAIPAFFGAFFWKEGTAQGALWSIVIGGLLTGSLYISGYYPFGWWPPVWGIIATTIIYVTVSLLTEPPDKADRFLDYIDGEIEKHNF</sequence>
<evidence type="ECO:0000256" key="2">
    <source>
        <dbReference type="ARBA" id="ARBA00006434"/>
    </source>
</evidence>
<comment type="subcellular location">
    <subcellularLocation>
        <location evidence="1">Cell membrane</location>
        <topology evidence="1">Multi-pass membrane protein</topology>
    </subcellularLocation>
</comment>
<feature type="transmembrane region" description="Helical" evidence="13">
    <location>
        <begin position="269"/>
        <end position="294"/>
    </location>
</feature>
<reference evidence="14 15" key="1">
    <citation type="journal article" date="2016" name="Sci. Rep.">
        <title>Metabolic traits of an uncultured archaeal lineage -MSBL1- from brine pools of the Red Sea.</title>
        <authorList>
            <person name="Mwirichia R."/>
            <person name="Alam I."/>
            <person name="Rashid M."/>
            <person name="Vinu M."/>
            <person name="Ba-Alawi W."/>
            <person name="Anthony Kamau A."/>
            <person name="Kamanda Ngugi D."/>
            <person name="Goker M."/>
            <person name="Klenk H.P."/>
            <person name="Bajic V."/>
            <person name="Stingl U."/>
        </authorList>
    </citation>
    <scope>NUCLEOTIDE SEQUENCE [LARGE SCALE GENOMIC DNA]</scope>
    <source>
        <strain evidence="14">SCGC-AAA259M10</strain>
    </source>
</reference>
<keyword evidence="3" id="KW-0813">Transport</keyword>
<feature type="transmembrane region" description="Helical" evidence="13">
    <location>
        <begin position="385"/>
        <end position="410"/>
    </location>
</feature>
<dbReference type="EMBL" id="LHXU01000037">
    <property type="protein sequence ID" value="KXA99667.1"/>
    <property type="molecule type" value="Genomic_DNA"/>
</dbReference>
<evidence type="ECO:0000256" key="4">
    <source>
        <dbReference type="ARBA" id="ARBA00022475"/>
    </source>
</evidence>
<evidence type="ECO:0000256" key="10">
    <source>
        <dbReference type="ARBA" id="ARBA00023136"/>
    </source>
</evidence>
<keyword evidence="8" id="KW-0915">Sodium</keyword>
<feature type="transmembrane region" description="Helical" evidence="13">
    <location>
        <begin position="361"/>
        <end position="379"/>
    </location>
</feature>
<accession>A0A133UZQ8</accession>
<evidence type="ECO:0008006" key="16">
    <source>
        <dbReference type="Google" id="ProtNLM"/>
    </source>
</evidence>
<comment type="caution">
    <text evidence="14">The sequence shown here is derived from an EMBL/GenBank/DDBJ whole genome shotgun (WGS) entry which is preliminary data.</text>
</comment>
<dbReference type="PROSITE" id="PS50283">
    <property type="entry name" value="NA_SOLUT_SYMP_3"/>
    <property type="match status" value="1"/>
</dbReference>
<evidence type="ECO:0000256" key="8">
    <source>
        <dbReference type="ARBA" id="ARBA00023053"/>
    </source>
</evidence>
<dbReference type="GO" id="GO:0005886">
    <property type="term" value="C:plasma membrane"/>
    <property type="evidence" value="ECO:0007669"/>
    <property type="project" value="UniProtKB-SubCell"/>
</dbReference>
<dbReference type="PATRIC" id="fig|1698270.3.peg.608"/>
<dbReference type="Gene3D" id="1.20.1730.10">
    <property type="entry name" value="Sodium/glucose cotransporter"/>
    <property type="match status" value="1"/>
</dbReference>
<feature type="transmembrane region" description="Helical" evidence="13">
    <location>
        <begin position="417"/>
        <end position="436"/>
    </location>
</feature>
<keyword evidence="6" id="KW-0769">Symport</keyword>
<keyword evidence="7 13" id="KW-1133">Transmembrane helix</keyword>